<accession>A0A2A5RNN4</accession>
<evidence type="ECO:0000313" key="12">
    <source>
        <dbReference type="EMBL" id="PCS00969.1"/>
    </source>
</evidence>
<dbReference type="Proteomes" id="UP000218181">
    <property type="component" value="Unassembled WGS sequence"/>
</dbReference>
<keyword evidence="3 9" id="KW-0645">Protease</keyword>
<evidence type="ECO:0000256" key="1">
    <source>
        <dbReference type="ARBA" id="ARBA00006139"/>
    </source>
</evidence>
<dbReference type="PROSITE" id="PS00855">
    <property type="entry name" value="SPASE_II"/>
    <property type="match status" value="1"/>
</dbReference>
<dbReference type="UniPathway" id="UPA00665"/>
<dbReference type="InterPro" id="IPR001872">
    <property type="entry name" value="Peptidase_A8"/>
</dbReference>
<evidence type="ECO:0000256" key="9">
    <source>
        <dbReference type="HAMAP-Rule" id="MF_00161"/>
    </source>
</evidence>
<keyword evidence="8 9" id="KW-0472">Membrane</keyword>
<feature type="active site" evidence="9">
    <location>
        <position position="113"/>
    </location>
</feature>
<keyword evidence="12" id="KW-0449">Lipoprotein</keyword>
<protein>
    <recommendedName>
        <fullName evidence="9">Lipoprotein signal peptidase</fullName>
        <ecNumber evidence="9">3.4.23.36</ecNumber>
    </recommendedName>
    <alternativeName>
        <fullName evidence="9">Prolipoprotein signal peptidase</fullName>
    </alternativeName>
    <alternativeName>
        <fullName evidence="9">Signal peptidase II</fullName>
        <shortName evidence="9">SPase II</shortName>
    </alternativeName>
</protein>
<keyword evidence="2 9" id="KW-1003">Cell membrane</keyword>
<name>A0A2A5RNN4_9LACT</name>
<evidence type="ECO:0000256" key="7">
    <source>
        <dbReference type="ARBA" id="ARBA00022989"/>
    </source>
</evidence>
<organism evidence="12 13">
    <name type="scientific">Lactococcus fujiensis JCM 16395</name>
    <dbReference type="NCBI Taxonomy" id="1291764"/>
    <lineage>
        <taxon>Bacteria</taxon>
        <taxon>Bacillati</taxon>
        <taxon>Bacillota</taxon>
        <taxon>Bacilli</taxon>
        <taxon>Lactobacillales</taxon>
        <taxon>Streptococcaceae</taxon>
        <taxon>Lactococcus</taxon>
    </lineage>
</organism>
<evidence type="ECO:0000256" key="10">
    <source>
        <dbReference type="RuleBase" id="RU000594"/>
    </source>
</evidence>
<feature type="active site" evidence="9">
    <location>
        <position position="129"/>
    </location>
</feature>
<dbReference type="AlphaFoldDB" id="A0A2A5RNN4"/>
<dbReference type="NCBIfam" id="TIGR00077">
    <property type="entry name" value="lspA"/>
    <property type="match status" value="1"/>
</dbReference>
<keyword evidence="6 9" id="KW-0378">Hydrolase</keyword>
<dbReference type="EC" id="3.4.23.36" evidence="9"/>
<evidence type="ECO:0000256" key="3">
    <source>
        <dbReference type="ARBA" id="ARBA00022670"/>
    </source>
</evidence>
<evidence type="ECO:0000313" key="13">
    <source>
        <dbReference type="Proteomes" id="UP000218181"/>
    </source>
</evidence>
<dbReference type="HAMAP" id="MF_00161">
    <property type="entry name" value="LspA"/>
    <property type="match status" value="1"/>
</dbReference>
<evidence type="ECO:0000256" key="6">
    <source>
        <dbReference type="ARBA" id="ARBA00022801"/>
    </source>
</evidence>
<keyword evidence="5 9" id="KW-0064">Aspartyl protease</keyword>
<evidence type="ECO:0000256" key="4">
    <source>
        <dbReference type="ARBA" id="ARBA00022692"/>
    </source>
</evidence>
<comment type="similarity">
    <text evidence="1 9 11">Belongs to the peptidase A8 family.</text>
</comment>
<dbReference type="PANTHER" id="PTHR33695:SF1">
    <property type="entry name" value="LIPOPROTEIN SIGNAL PEPTIDASE"/>
    <property type="match status" value="1"/>
</dbReference>
<sequence>MKKLISGLLILVGITLDQLFKNWIVANFSLGQVKTFIPNVLSLTYLKNDGAAWSSFSGQQWFFMLLTPLVLIVAAYFLWKYADKNWYYWGLTLIISGALGNFIDRIRQGYVVDMFQTEFMNFPIFNIADALLSVGFVILFIAILTDESEKGSKAQK</sequence>
<dbReference type="EMBL" id="JXJU01000002">
    <property type="protein sequence ID" value="PCS00969.1"/>
    <property type="molecule type" value="Genomic_DNA"/>
</dbReference>
<proteinExistence type="inferred from homology"/>
<feature type="transmembrane region" description="Helical" evidence="9">
    <location>
        <begin position="123"/>
        <end position="144"/>
    </location>
</feature>
<dbReference type="RefSeq" id="WP_096817165.1">
    <property type="nucleotide sequence ID" value="NZ_JXJU01000002.1"/>
</dbReference>
<comment type="caution">
    <text evidence="9">Lacks conserved residue(s) required for the propagation of feature annotation.</text>
</comment>
<keyword evidence="4 9" id="KW-0812">Transmembrane</keyword>
<feature type="transmembrane region" description="Helical" evidence="9">
    <location>
        <begin position="61"/>
        <end position="79"/>
    </location>
</feature>
<comment type="caution">
    <text evidence="12">The sequence shown here is derived from an EMBL/GenBank/DDBJ whole genome shotgun (WGS) entry which is preliminary data.</text>
</comment>
<dbReference type="OrthoDB" id="9810259at2"/>
<keyword evidence="13" id="KW-1185">Reference proteome</keyword>
<dbReference type="GO" id="GO:0004190">
    <property type="term" value="F:aspartic-type endopeptidase activity"/>
    <property type="evidence" value="ECO:0007669"/>
    <property type="project" value="UniProtKB-UniRule"/>
</dbReference>
<evidence type="ECO:0000256" key="8">
    <source>
        <dbReference type="ARBA" id="ARBA00023136"/>
    </source>
</evidence>
<evidence type="ECO:0000256" key="2">
    <source>
        <dbReference type="ARBA" id="ARBA00022475"/>
    </source>
</evidence>
<dbReference type="Pfam" id="PF01252">
    <property type="entry name" value="Peptidase_A8"/>
    <property type="match status" value="1"/>
</dbReference>
<comment type="pathway">
    <text evidence="9">Protein modification; lipoprotein biosynthesis (signal peptide cleavage).</text>
</comment>
<comment type="catalytic activity">
    <reaction evidence="9 10">
        <text>Release of signal peptides from bacterial membrane prolipoproteins. Hydrolyzes -Xaa-Yaa-Zaa-|-(S,diacylglyceryl)Cys-, in which Xaa is hydrophobic (preferably Leu), and Yaa (Ala or Ser) and Zaa (Gly or Ala) have small, neutral side chains.</text>
        <dbReference type="EC" id="3.4.23.36"/>
    </reaction>
</comment>
<dbReference type="PANTHER" id="PTHR33695">
    <property type="entry name" value="LIPOPROTEIN SIGNAL PEPTIDASE"/>
    <property type="match status" value="1"/>
</dbReference>
<dbReference type="GO" id="GO:0005886">
    <property type="term" value="C:plasma membrane"/>
    <property type="evidence" value="ECO:0007669"/>
    <property type="project" value="UniProtKB-SubCell"/>
</dbReference>
<evidence type="ECO:0000256" key="5">
    <source>
        <dbReference type="ARBA" id="ARBA00022750"/>
    </source>
</evidence>
<keyword evidence="7 9" id="KW-1133">Transmembrane helix</keyword>
<dbReference type="STRING" id="1291764.GCA_001311235_01132"/>
<dbReference type="PRINTS" id="PR00781">
    <property type="entry name" value="LIPOSIGPTASE"/>
</dbReference>
<dbReference type="GO" id="GO:0006508">
    <property type="term" value="P:proteolysis"/>
    <property type="evidence" value="ECO:0007669"/>
    <property type="project" value="UniProtKB-KW"/>
</dbReference>
<gene>
    <name evidence="9" type="primary">lspA</name>
    <name evidence="12" type="ORF">RT41_GL000759</name>
</gene>
<feature type="transmembrane region" description="Helical" evidence="9">
    <location>
        <begin position="86"/>
        <end position="103"/>
    </location>
</feature>
<comment type="subcellular location">
    <subcellularLocation>
        <location evidence="9">Cell membrane</location>
        <topology evidence="9">Multi-pass membrane protein</topology>
    </subcellularLocation>
</comment>
<evidence type="ECO:0000256" key="11">
    <source>
        <dbReference type="RuleBase" id="RU004181"/>
    </source>
</evidence>
<reference evidence="12 13" key="1">
    <citation type="submission" date="2014-12" db="EMBL/GenBank/DDBJ databases">
        <title>Draft genome sequences of 10 type strains of Lactococcus.</title>
        <authorList>
            <person name="Sun Z."/>
            <person name="Zhong Z."/>
            <person name="Liu W."/>
            <person name="Zhang W."/>
            <person name="Zhang H."/>
        </authorList>
    </citation>
    <scope>NUCLEOTIDE SEQUENCE [LARGE SCALE GENOMIC DNA]</scope>
    <source>
        <strain evidence="12 13">JCM 16395</strain>
    </source>
</reference>
<comment type="function">
    <text evidence="9 10">This protein specifically catalyzes the removal of signal peptides from prolipoproteins.</text>
</comment>